<dbReference type="STRING" id="450378.GCA_001661675_02997"/>
<evidence type="ECO:0000259" key="4">
    <source>
        <dbReference type="Pfam" id="PF03446"/>
    </source>
</evidence>
<dbReference type="SUPFAM" id="SSF51735">
    <property type="entry name" value="NAD(P)-binding Rossmann-fold domains"/>
    <property type="match status" value="1"/>
</dbReference>
<dbReference type="InterPro" id="IPR036291">
    <property type="entry name" value="NAD(P)-bd_dom_sf"/>
</dbReference>
<evidence type="ECO:0000259" key="5">
    <source>
        <dbReference type="Pfam" id="PF14833"/>
    </source>
</evidence>
<feature type="domain" description="6-phosphogluconate dehydrogenase NADP-binding" evidence="4">
    <location>
        <begin position="6"/>
        <end position="161"/>
    </location>
</feature>
<dbReference type="AlphaFoldDB" id="A0A1Z1FG07"/>
<dbReference type="Pfam" id="PF03446">
    <property type="entry name" value="NAD_binding_2"/>
    <property type="match status" value="1"/>
</dbReference>
<dbReference type="InterPro" id="IPR013328">
    <property type="entry name" value="6PGD_dom2"/>
</dbReference>
<dbReference type="PANTHER" id="PTHR43060:SF15">
    <property type="entry name" value="3-HYDROXYISOBUTYRATE DEHYDROGENASE-LIKE 1, MITOCHONDRIAL-RELATED"/>
    <property type="match status" value="1"/>
</dbReference>
<dbReference type="InterPro" id="IPR015815">
    <property type="entry name" value="HIBADH-related"/>
</dbReference>
<dbReference type="PANTHER" id="PTHR43060">
    <property type="entry name" value="3-HYDROXYISOBUTYRATE DEHYDROGENASE-LIKE 1, MITOCHONDRIAL-RELATED"/>
    <property type="match status" value="1"/>
</dbReference>
<evidence type="ECO:0000256" key="1">
    <source>
        <dbReference type="ARBA" id="ARBA00023002"/>
    </source>
</evidence>
<dbReference type="InterPro" id="IPR008927">
    <property type="entry name" value="6-PGluconate_DH-like_C_sf"/>
</dbReference>
<name>A0A1Z1FG07_9SPHN</name>
<reference evidence="6 7" key="1">
    <citation type="submission" date="2017-01" db="EMBL/GenBank/DDBJ databases">
        <title>Complete genome sequence of esterase-producing bacterium Croceicoccus marinus E4A9.</title>
        <authorList>
            <person name="Wu Y.-H."/>
            <person name="Cheng H."/>
            <person name="Xu L."/>
            <person name="Huo Y.-Y."/>
            <person name="Wang C.-S."/>
            <person name="Xu X.-W."/>
        </authorList>
    </citation>
    <scope>NUCLEOTIDE SEQUENCE [LARGE SCALE GENOMIC DNA]</scope>
    <source>
        <strain evidence="6 7">E4A9</strain>
        <plasmid evidence="7">Plasmid pcme4a9i</plasmid>
    </source>
</reference>
<keyword evidence="1" id="KW-0560">Oxidoreductase</keyword>
<gene>
    <name evidence="6" type="ORF">A9D14_14915</name>
</gene>
<sequence>MMKSGGVIGLGGIGGGVAQCLQRSGQLSAIYDVRAEAAEKIPGAPPMSATPRDLAAASDCVLIAVLNGAQTIAVLSGPDGVLAANKAGQTVILLSTISMTELETAQKLCAEAGVILIDCGVTNGPKSGENGLICLAGGSDEDMAKAKPIFDGFAGQVIHMGGPGAGMAAKIARNATYFGCMRAGYEGAVIARNYGVDLGQLRMALSGDPNAGGGLEGALAMVVRPDPAGNEQETGMRNYFKGLMIKDLEVAIDEAARFGVRLPMIELIRDNADSTSGLEYPKGQPIA</sequence>
<geneLocation type="plasmid" evidence="7">
    <name>pcme4a9i</name>
</geneLocation>
<dbReference type="PIRSF" id="PIRSF000103">
    <property type="entry name" value="HIBADH"/>
    <property type="match status" value="1"/>
</dbReference>
<dbReference type="InterPro" id="IPR006115">
    <property type="entry name" value="6PGDH_NADP-bd"/>
</dbReference>
<dbReference type="InterPro" id="IPR029154">
    <property type="entry name" value="HIBADH-like_NADP-bd"/>
</dbReference>
<evidence type="ECO:0000313" key="6">
    <source>
        <dbReference type="EMBL" id="ARU17666.1"/>
    </source>
</evidence>
<dbReference type="Pfam" id="PF14833">
    <property type="entry name" value="NAD_binding_11"/>
    <property type="match status" value="1"/>
</dbReference>
<keyword evidence="7" id="KW-1185">Reference proteome</keyword>
<accession>A0A1Z1FG07</accession>
<dbReference type="GO" id="GO:0051287">
    <property type="term" value="F:NAD binding"/>
    <property type="evidence" value="ECO:0007669"/>
    <property type="project" value="InterPro"/>
</dbReference>
<evidence type="ECO:0000256" key="3">
    <source>
        <dbReference type="PIRSR" id="PIRSR000103-1"/>
    </source>
</evidence>
<proteinExistence type="predicted"/>
<dbReference type="SUPFAM" id="SSF48179">
    <property type="entry name" value="6-phosphogluconate dehydrogenase C-terminal domain-like"/>
    <property type="match status" value="1"/>
</dbReference>
<dbReference type="KEGG" id="cman:A9D14_14915"/>
<feature type="active site" evidence="3">
    <location>
        <position position="170"/>
    </location>
</feature>
<dbReference type="Gene3D" id="3.40.50.720">
    <property type="entry name" value="NAD(P)-binding Rossmann-like Domain"/>
    <property type="match status" value="1"/>
</dbReference>
<feature type="domain" description="3-hydroxyisobutyrate dehydrogenase-like NAD-binding" evidence="5">
    <location>
        <begin position="164"/>
        <end position="270"/>
    </location>
</feature>
<dbReference type="EMBL" id="CP019603">
    <property type="protein sequence ID" value="ARU17666.1"/>
    <property type="molecule type" value="Genomic_DNA"/>
</dbReference>
<dbReference type="Proteomes" id="UP000195807">
    <property type="component" value="Plasmid pCME4A9I"/>
</dbReference>
<dbReference type="Gene3D" id="1.10.1040.10">
    <property type="entry name" value="N-(1-d-carboxylethyl)-l-norvaline Dehydrogenase, domain 2"/>
    <property type="match status" value="1"/>
</dbReference>
<dbReference type="GO" id="GO:0016491">
    <property type="term" value="F:oxidoreductase activity"/>
    <property type="evidence" value="ECO:0007669"/>
    <property type="project" value="UniProtKB-KW"/>
</dbReference>
<protein>
    <submittedName>
        <fullName evidence="6">Oxidoreductase</fullName>
    </submittedName>
</protein>
<organism evidence="6 7">
    <name type="scientific">Croceicoccus marinus</name>
    <dbReference type="NCBI Taxonomy" id="450378"/>
    <lineage>
        <taxon>Bacteria</taxon>
        <taxon>Pseudomonadati</taxon>
        <taxon>Pseudomonadota</taxon>
        <taxon>Alphaproteobacteria</taxon>
        <taxon>Sphingomonadales</taxon>
        <taxon>Erythrobacteraceae</taxon>
        <taxon>Croceicoccus</taxon>
    </lineage>
</organism>
<keyword evidence="2" id="KW-0520">NAD</keyword>
<evidence type="ECO:0000313" key="7">
    <source>
        <dbReference type="Proteomes" id="UP000195807"/>
    </source>
</evidence>
<evidence type="ECO:0000256" key="2">
    <source>
        <dbReference type="ARBA" id="ARBA00023027"/>
    </source>
</evidence>
<dbReference type="GO" id="GO:0050661">
    <property type="term" value="F:NADP binding"/>
    <property type="evidence" value="ECO:0007669"/>
    <property type="project" value="InterPro"/>
</dbReference>
<keyword evidence="6" id="KW-0614">Plasmid</keyword>